<evidence type="ECO:0000313" key="3">
    <source>
        <dbReference type="EMBL" id="CAB3764325.1"/>
    </source>
</evidence>
<keyword evidence="4" id="KW-1185">Reference proteome</keyword>
<evidence type="ECO:0000259" key="2">
    <source>
        <dbReference type="Pfam" id="PF08787"/>
    </source>
</evidence>
<dbReference type="Proteomes" id="UP000494363">
    <property type="component" value="Unassembled WGS sequence"/>
</dbReference>
<dbReference type="InterPro" id="IPR013320">
    <property type="entry name" value="ConA-like_dom_sf"/>
</dbReference>
<feature type="compositionally biased region" description="Gly residues" evidence="1">
    <location>
        <begin position="52"/>
        <end position="61"/>
    </location>
</feature>
<feature type="region of interest" description="Disordered" evidence="1">
    <location>
        <begin position="52"/>
        <end position="101"/>
    </location>
</feature>
<evidence type="ECO:0000256" key="1">
    <source>
        <dbReference type="SAM" id="MobiDB-lite"/>
    </source>
</evidence>
<dbReference type="RefSeq" id="WP_175228963.1">
    <property type="nucleotide sequence ID" value="NZ_CADIKH010000024.1"/>
</dbReference>
<reference evidence="3 4" key="1">
    <citation type="submission" date="2020-04" db="EMBL/GenBank/DDBJ databases">
        <authorList>
            <person name="De Canck E."/>
        </authorList>
    </citation>
    <scope>NUCLEOTIDE SEQUENCE [LARGE SCALE GENOMIC DNA]</scope>
    <source>
        <strain evidence="3 4">LMG 29542</strain>
    </source>
</reference>
<feature type="compositionally biased region" description="Polar residues" evidence="1">
    <location>
        <begin position="70"/>
        <end position="80"/>
    </location>
</feature>
<protein>
    <recommendedName>
        <fullName evidence="2">Alginate lyase 2 domain-containing protein</fullName>
    </recommendedName>
</protein>
<gene>
    <name evidence="3" type="ORF">LMG29542_04858</name>
</gene>
<dbReference type="SUPFAM" id="SSF49899">
    <property type="entry name" value="Concanavalin A-like lectins/glucanases"/>
    <property type="match status" value="1"/>
</dbReference>
<feature type="domain" description="Alginate lyase 2" evidence="2">
    <location>
        <begin position="102"/>
        <end position="312"/>
    </location>
</feature>
<evidence type="ECO:0000313" key="4">
    <source>
        <dbReference type="Proteomes" id="UP000494363"/>
    </source>
</evidence>
<feature type="compositionally biased region" description="Low complexity" evidence="1">
    <location>
        <begin position="88"/>
        <end position="99"/>
    </location>
</feature>
<dbReference type="EMBL" id="CADIKH010000024">
    <property type="protein sequence ID" value="CAB3764325.1"/>
    <property type="molecule type" value="Genomic_DNA"/>
</dbReference>
<sequence>MPINMDSPFSSMPLDALSMSSTGATGSSCIAGFEQLLKQLISELSMFLRGAGAGADAGGSSPGMQGSPGVLTTATGSPDITPSPASPPASGSTSGAGPTKVNLSEFGQLQLPSGSNGNVDTISGNKLSSYSSQYFQQNSNGSITFNVPSGGGAHTANSSFPRSELEENGSWHMSDGTTTLSATLSVDKLPPNGDIVIGQIHQKSVDGAKPRPPVELHYDNGNIVASIMDSNSPNAGRHDVTIATGVKPGQSFSYSMKLQPNGQLDISAAGQSKTVSLDPSFQKSDMYCKAGNYCQDPAGGSSVTFTGLNITHQKS</sequence>
<name>A0A6J5EH11_9BURK</name>
<proteinExistence type="predicted"/>
<dbReference type="InterPro" id="IPR014895">
    <property type="entry name" value="Alginate_lyase_2"/>
</dbReference>
<organism evidence="3 4">
    <name type="scientific">Paraburkholderia humisilvae</name>
    <dbReference type="NCBI Taxonomy" id="627669"/>
    <lineage>
        <taxon>Bacteria</taxon>
        <taxon>Pseudomonadati</taxon>
        <taxon>Pseudomonadota</taxon>
        <taxon>Betaproteobacteria</taxon>
        <taxon>Burkholderiales</taxon>
        <taxon>Burkholderiaceae</taxon>
        <taxon>Paraburkholderia</taxon>
    </lineage>
</organism>
<dbReference type="Pfam" id="PF08787">
    <property type="entry name" value="Alginate_lyase2"/>
    <property type="match status" value="1"/>
</dbReference>
<accession>A0A6J5EH11</accession>
<feature type="region of interest" description="Disordered" evidence="1">
    <location>
        <begin position="142"/>
        <end position="176"/>
    </location>
</feature>
<dbReference type="Gene3D" id="2.60.120.200">
    <property type="match status" value="1"/>
</dbReference>
<dbReference type="AlphaFoldDB" id="A0A6J5EH11"/>